<dbReference type="AlphaFoldDB" id="A0A418VEG5"/>
<keyword evidence="2" id="KW-1185">Reference proteome</keyword>
<dbReference type="Proteomes" id="UP000286287">
    <property type="component" value="Unassembled WGS sequence"/>
</dbReference>
<proteinExistence type="predicted"/>
<reference evidence="1 2" key="1">
    <citation type="submission" date="2018-09" db="EMBL/GenBank/DDBJ databases">
        <authorList>
            <person name="Zhu H."/>
        </authorList>
    </citation>
    <scope>NUCLEOTIDE SEQUENCE [LARGE SCALE GENOMIC DNA]</scope>
    <source>
        <strain evidence="1 2">K2S05-167</strain>
    </source>
</reference>
<comment type="caution">
    <text evidence="1">The sequence shown here is derived from an EMBL/GenBank/DDBJ whole genome shotgun (WGS) entry which is preliminary data.</text>
</comment>
<organism evidence="1 2">
    <name type="scientific">Deinococcus cavernae</name>
    <dbReference type="NCBI Taxonomy" id="2320857"/>
    <lineage>
        <taxon>Bacteria</taxon>
        <taxon>Thermotogati</taxon>
        <taxon>Deinococcota</taxon>
        <taxon>Deinococci</taxon>
        <taxon>Deinococcales</taxon>
        <taxon>Deinococcaceae</taxon>
        <taxon>Deinococcus</taxon>
    </lineage>
</organism>
<evidence type="ECO:0000313" key="1">
    <source>
        <dbReference type="EMBL" id="RJF74453.1"/>
    </source>
</evidence>
<dbReference type="RefSeq" id="WP_119761384.1">
    <property type="nucleotide sequence ID" value="NZ_QYUJ01000010.1"/>
</dbReference>
<name>A0A418VEG5_9DEIO</name>
<sequence length="92" mass="10077">MITAQQATALGRESEQASAAQLREATLPILARIEDEIRQAASARPPRYHIDFPFSADEQPLGDLLGRELKKLGFEVTHAGARLAVSWRPPAT</sequence>
<accession>A0A418VEG5</accession>
<gene>
    <name evidence="1" type="ORF">D3875_04020</name>
</gene>
<protein>
    <submittedName>
        <fullName evidence="1">Uncharacterized protein</fullName>
    </submittedName>
</protein>
<dbReference type="EMBL" id="QYUJ01000010">
    <property type="protein sequence ID" value="RJF74453.1"/>
    <property type="molecule type" value="Genomic_DNA"/>
</dbReference>
<evidence type="ECO:0000313" key="2">
    <source>
        <dbReference type="Proteomes" id="UP000286287"/>
    </source>
</evidence>